<keyword evidence="1" id="KW-0472">Membrane</keyword>
<proteinExistence type="predicted"/>
<dbReference type="RefSeq" id="WP_091522903.1">
    <property type="nucleotide sequence ID" value="NZ_FORF01000014.1"/>
</dbReference>
<sequence>MAFFSNDDRTHDFNRQIAALQKQITALSRSASKHGTSAYRDASEEASHLYDEMSSRVADALPVIRKRARHLEEAVRDNPTRAIATVGLAALAVTAVMMLVGRRH</sequence>
<dbReference type="STRING" id="1121003.SAMN03080618_02541"/>
<protein>
    <recommendedName>
        <fullName evidence="4">Membrane-anchored ribosome-binding protein, inhibits growth in stationary phase, ElaB/YqjD/DUF883 family</fullName>
    </recommendedName>
</protein>
<feature type="transmembrane region" description="Helical" evidence="1">
    <location>
        <begin position="82"/>
        <end position="101"/>
    </location>
</feature>
<keyword evidence="1" id="KW-1133">Transmembrane helix</keyword>
<keyword evidence="3" id="KW-1185">Reference proteome</keyword>
<evidence type="ECO:0000313" key="2">
    <source>
        <dbReference type="EMBL" id="SFJ29110.1"/>
    </source>
</evidence>
<dbReference type="Proteomes" id="UP000242763">
    <property type="component" value="Unassembled WGS sequence"/>
</dbReference>
<dbReference type="OrthoDB" id="8116815at2"/>
<accession>A0A1I3Q622</accession>
<dbReference type="EMBL" id="FORF01000014">
    <property type="protein sequence ID" value="SFJ29110.1"/>
    <property type="molecule type" value="Genomic_DNA"/>
</dbReference>
<name>A0A1I3Q622_9HYPH</name>
<keyword evidence="1" id="KW-0812">Transmembrane</keyword>
<organism evidence="2 3">
    <name type="scientific">Aquamicrobium aerolatum DSM 21857</name>
    <dbReference type="NCBI Taxonomy" id="1121003"/>
    <lineage>
        <taxon>Bacteria</taxon>
        <taxon>Pseudomonadati</taxon>
        <taxon>Pseudomonadota</taxon>
        <taxon>Alphaproteobacteria</taxon>
        <taxon>Hyphomicrobiales</taxon>
        <taxon>Phyllobacteriaceae</taxon>
        <taxon>Aerobium</taxon>
    </lineage>
</organism>
<reference evidence="3" key="1">
    <citation type="submission" date="2016-10" db="EMBL/GenBank/DDBJ databases">
        <authorList>
            <person name="Varghese N."/>
            <person name="Submissions S."/>
        </authorList>
    </citation>
    <scope>NUCLEOTIDE SEQUENCE [LARGE SCALE GENOMIC DNA]</scope>
    <source>
        <strain evidence="3">DSM 21857</strain>
    </source>
</reference>
<dbReference type="AlphaFoldDB" id="A0A1I3Q622"/>
<evidence type="ECO:0000313" key="3">
    <source>
        <dbReference type="Proteomes" id="UP000242763"/>
    </source>
</evidence>
<evidence type="ECO:0008006" key="4">
    <source>
        <dbReference type="Google" id="ProtNLM"/>
    </source>
</evidence>
<gene>
    <name evidence="2" type="ORF">SAMN03080618_02541</name>
</gene>
<evidence type="ECO:0000256" key="1">
    <source>
        <dbReference type="SAM" id="Phobius"/>
    </source>
</evidence>